<dbReference type="EMBL" id="JAXCGZ010006140">
    <property type="protein sequence ID" value="KAK7080082.1"/>
    <property type="molecule type" value="Genomic_DNA"/>
</dbReference>
<proteinExistence type="predicted"/>
<feature type="coiled-coil region" evidence="1">
    <location>
        <begin position="1"/>
        <end position="124"/>
    </location>
</feature>
<dbReference type="Proteomes" id="UP001381693">
    <property type="component" value="Unassembled WGS sequence"/>
</dbReference>
<reference evidence="2 3" key="1">
    <citation type="submission" date="2023-11" db="EMBL/GenBank/DDBJ databases">
        <title>Halocaridina rubra genome assembly.</title>
        <authorList>
            <person name="Smith C."/>
        </authorList>
    </citation>
    <scope>NUCLEOTIDE SEQUENCE [LARGE SCALE GENOMIC DNA]</scope>
    <source>
        <strain evidence="2">EP-1</strain>
        <tissue evidence="2">Whole</tissue>
    </source>
</reference>
<organism evidence="2 3">
    <name type="scientific">Halocaridina rubra</name>
    <name type="common">Hawaiian red shrimp</name>
    <dbReference type="NCBI Taxonomy" id="373956"/>
    <lineage>
        <taxon>Eukaryota</taxon>
        <taxon>Metazoa</taxon>
        <taxon>Ecdysozoa</taxon>
        <taxon>Arthropoda</taxon>
        <taxon>Crustacea</taxon>
        <taxon>Multicrustacea</taxon>
        <taxon>Malacostraca</taxon>
        <taxon>Eumalacostraca</taxon>
        <taxon>Eucarida</taxon>
        <taxon>Decapoda</taxon>
        <taxon>Pleocyemata</taxon>
        <taxon>Caridea</taxon>
        <taxon>Atyoidea</taxon>
        <taxon>Atyidae</taxon>
        <taxon>Halocaridina</taxon>
    </lineage>
</organism>
<gene>
    <name evidence="2" type="ORF">SK128_023691</name>
</gene>
<keyword evidence="1" id="KW-0175">Coiled coil</keyword>
<evidence type="ECO:0000313" key="2">
    <source>
        <dbReference type="EMBL" id="KAK7080082.1"/>
    </source>
</evidence>
<accession>A0AAN8X992</accession>
<evidence type="ECO:0000313" key="3">
    <source>
        <dbReference type="Proteomes" id="UP001381693"/>
    </source>
</evidence>
<protein>
    <submittedName>
        <fullName evidence="2">Uncharacterized protein</fullName>
    </submittedName>
</protein>
<name>A0AAN8X992_HALRR</name>
<dbReference type="AlphaFoldDB" id="A0AAN8X992"/>
<comment type="caution">
    <text evidence="2">The sequence shown here is derived from an EMBL/GenBank/DDBJ whole genome shotgun (WGS) entry which is preliminary data.</text>
</comment>
<sequence length="153" mass="18290">MALIKDLLDRIEEQEHDLSENTSCANELSELRKKYNELLERLSSQSEANAVTDWQQHYEILEKQYMREREEWEERLRNEEKSIAERANQVSRHEEIVRRLNRSLQDAEKRIQGLVTELETERAGMSSHRKMADSTETASIRRENQELTKQYIL</sequence>
<keyword evidence="3" id="KW-1185">Reference proteome</keyword>
<evidence type="ECO:0000256" key="1">
    <source>
        <dbReference type="SAM" id="Coils"/>
    </source>
</evidence>